<dbReference type="RefSeq" id="WP_256132200.1">
    <property type="nucleotide sequence ID" value="NZ_JANFXK010000009.1"/>
</dbReference>
<evidence type="ECO:0000259" key="1">
    <source>
        <dbReference type="PROSITE" id="PS51781"/>
    </source>
</evidence>
<dbReference type="Gene3D" id="2.70.70.10">
    <property type="entry name" value="Glucose Permease (Domain IIA)"/>
    <property type="match status" value="1"/>
</dbReference>
<name>A0ABT1RPB8_9FIRM</name>
<gene>
    <name evidence="2" type="ORF">NE619_09745</name>
</gene>
<dbReference type="EMBL" id="JANFXK010000009">
    <property type="protein sequence ID" value="MCQ4637013.1"/>
    <property type="molecule type" value="Genomic_DNA"/>
</dbReference>
<dbReference type="PROSITE" id="PS51781">
    <property type="entry name" value="SH3B"/>
    <property type="match status" value="1"/>
</dbReference>
<dbReference type="SMART" id="SM00287">
    <property type="entry name" value="SH3b"/>
    <property type="match status" value="1"/>
</dbReference>
<feature type="domain" description="SH3b" evidence="1">
    <location>
        <begin position="193"/>
        <end position="252"/>
    </location>
</feature>
<proteinExistence type="predicted"/>
<evidence type="ECO:0000313" key="3">
    <source>
        <dbReference type="Proteomes" id="UP001524502"/>
    </source>
</evidence>
<keyword evidence="3" id="KW-1185">Reference proteome</keyword>
<reference evidence="2 3" key="1">
    <citation type="submission" date="2022-06" db="EMBL/GenBank/DDBJ databases">
        <title>Isolation of gut microbiota from human fecal samples.</title>
        <authorList>
            <person name="Pamer E.G."/>
            <person name="Barat B."/>
            <person name="Waligurski E."/>
            <person name="Medina S."/>
            <person name="Paddock L."/>
            <person name="Mostad J."/>
        </authorList>
    </citation>
    <scope>NUCLEOTIDE SEQUENCE [LARGE SCALE GENOMIC DNA]</scope>
    <source>
        <strain evidence="2 3">SL.3.17</strain>
    </source>
</reference>
<evidence type="ECO:0000313" key="2">
    <source>
        <dbReference type="EMBL" id="MCQ4637013.1"/>
    </source>
</evidence>
<protein>
    <submittedName>
        <fullName evidence="2">SH3 domain-containing protein</fullName>
    </submittedName>
</protein>
<comment type="caution">
    <text evidence="2">The sequence shown here is derived from an EMBL/GenBank/DDBJ whole genome shotgun (WGS) entry which is preliminary data.</text>
</comment>
<dbReference type="Pfam" id="PF08239">
    <property type="entry name" value="SH3_3"/>
    <property type="match status" value="1"/>
</dbReference>
<dbReference type="Proteomes" id="UP001524502">
    <property type="component" value="Unassembled WGS sequence"/>
</dbReference>
<dbReference type="InterPro" id="IPR011055">
    <property type="entry name" value="Dup_hybrid_motif"/>
</dbReference>
<accession>A0ABT1RPB8</accession>
<dbReference type="Gene3D" id="2.30.30.40">
    <property type="entry name" value="SH3 Domains"/>
    <property type="match status" value="1"/>
</dbReference>
<organism evidence="2 3">
    <name type="scientific">Anaerovorax odorimutans</name>
    <dbReference type="NCBI Taxonomy" id="109327"/>
    <lineage>
        <taxon>Bacteria</taxon>
        <taxon>Bacillati</taxon>
        <taxon>Bacillota</taxon>
        <taxon>Clostridia</taxon>
        <taxon>Peptostreptococcales</taxon>
        <taxon>Anaerovoracaceae</taxon>
        <taxon>Anaerovorax</taxon>
    </lineage>
</organism>
<sequence length="252" mass="28297">MALQYFTYPFKTMGISQSYTGSYSHEKYSTGNRKDYPIDEAGSDTGRDYMYAPVDLVVEKIYGRGSSRQPNTVWLQTKNKVITPIGVCYVCGRATHMSDADIRNLKVGHVFKAGAKMFREYVDGGATGNHIHMTWGTGKYKSPGWKANNKGAYVLITTGSNKKPEQIFFRDKAFTKKVRSTQGLDFKTKPSKKTMYVSTGKSRLNVRKSYSTTSAVVGKLKNGTKVTVYCTRGNWCCIGANMWVHKKYLKAK</sequence>
<dbReference type="InterPro" id="IPR003646">
    <property type="entry name" value="SH3-like_bac-type"/>
</dbReference>